<comment type="subcellular location">
    <subcellularLocation>
        <location evidence="1">Cell membrane</location>
        <topology evidence="1">Multi-pass membrane protein</topology>
    </subcellularLocation>
</comment>
<dbReference type="InterPro" id="IPR011500">
    <property type="entry name" value="GPCR_3_9-Cys_dom"/>
</dbReference>
<dbReference type="OrthoDB" id="5984008at2759"/>
<evidence type="ECO:0000256" key="7">
    <source>
        <dbReference type="ARBA" id="ARBA00023040"/>
    </source>
</evidence>
<protein>
    <recommendedName>
        <fullName evidence="13">G-protein coupled receptors family 3 profile domain-containing protein</fullName>
    </recommendedName>
</protein>
<reference evidence="14" key="2">
    <citation type="submission" date="2025-09" db="UniProtKB">
        <authorList>
            <consortium name="Ensembl"/>
        </authorList>
    </citation>
    <scope>IDENTIFICATION</scope>
</reference>
<dbReference type="Pfam" id="PF07562">
    <property type="entry name" value="NCD3G"/>
    <property type="match status" value="1"/>
</dbReference>
<feature type="transmembrane region" description="Helical" evidence="12">
    <location>
        <begin position="635"/>
        <end position="658"/>
    </location>
</feature>
<evidence type="ECO:0000256" key="6">
    <source>
        <dbReference type="ARBA" id="ARBA00022989"/>
    </source>
</evidence>
<keyword evidence="3" id="KW-1003">Cell membrane</keyword>
<evidence type="ECO:0000256" key="9">
    <source>
        <dbReference type="ARBA" id="ARBA00023170"/>
    </source>
</evidence>
<feature type="transmembrane region" description="Helical" evidence="12">
    <location>
        <begin position="476"/>
        <end position="495"/>
    </location>
</feature>
<feature type="transmembrane region" description="Helical" evidence="12">
    <location>
        <begin position="516"/>
        <end position="534"/>
    </location>
</feature>
<dbReference type="Gene3D" id="3.40.50.2300">
    <property type="match status" value="3"/>
</dbReference>
<evidence type="ECO:0000256" key="11">
    <source>
        <dbReference type="ARBA" id="ARBA00023224"/>
    </source>
</evidence>
<dbReference type="Ensembl" id="ENSNNAT00000005356.1">
    <property type="protein sequence ID" value="ENSNNAP00000005131.1"/>
    <property type="gene ID" value="ENSNNAG00000003432.1"/>
</dbReference>
<evidence type="ECO:0000256" key="10">
    <source>
        <dbReference type="ARBA" id="ARBA00023180"/>
    </source>
</evidence>
<dbReference type="InterPro" id="IPR001828">
    <property type="entry name" value="ANF_lig-bd_rcpt"/>
</dbReference>
<reference evidence="14" key="1">
    <citation type="submission" date="2025-08" db="UniProtKB">
        <authorList>
            <consortium name="Ensembl"/>
        </authorList>
    </citation>
    <scope>IDENTIFICATION</scope>
</reference>
<keyword evidence="8 12" id="KW-0472">Membrane</keyword>
<keyword evidence="15" id="KW-1185">Reference proteome</keyword>
<proteinExistence type="inferred from homology"/>
<dbReference type="PANTHER" id="PTHR24061:SF599">
    <property type="entry name" value="G-PROTEIN COUPLED RECEPTORS FAMILY 3 PROFILE DOMAIN-CONTAINING PROTEIN"/>
    <property type="match status" value="1"/>
</dbReference>
<dbReference type="GeneTree" id="ENSGT00950000182788"/>
<feature type="domain" description="G-protein coupled receptors family 3 profile" evidence="13">
    <location>
        <begin position="476"/>
        <end position="740"/>
    </location>
</feature>
<keyword evidence="7" id="KW-0297">G-protein coupled receptor</keyword>
<dbReference type="PANTHER" id="PTHR24061">
    <property type="entry name" value="CALCIUM-SENSING RECEPTOR-RELATED"/>
    <property type="match status" value="1"/>
</dbReference>
<keyword evidence="5" id="KW-0732">Signal</keyword>
<accession>A0A8C6VGG1</accession>
<evidence type="ECO:0000256" key="5">
    <source>
        <dbReference type="ARBA" id="ARBA00022729"/>
    </source>
</evidence>
<dbReference type="PRINTS" id="PR01535">
    <property type="entry name" value="VOMERONASL2R"/>
</dbReference>
<dbReference type="InterPro" id="IPR028082">
    <property type="entry name" value="Peripla_BP_I"/>
</dbReference>
<feature type="transmembrane region" description="Helical" evidence="12">
    <location>
        <begin position="702"/>
        <end position="725"/>
    </location>
</feature>
<dbReference type="Pfam" id="PF00003">
    <property type="entry name" value="7tm_3"/>
    <property type="match status" value="1"/>
</dbReference>
<keyword evidence="11" id="KW-0807">Transducer</keyword>
<evidence type="ECO:0000259" key="13">
    <source>
        <dbReference type="PROSITE" id="PS50259"/>
    </source>
</evidence>
<keyword evidence="4 12" id="KW-0812">Transmembrane</keyword>
<dbReference type="CDD" id="cd15283">
    <property type="entry name" value="7tmC_V2R_pheromone"/>
    <property type="match status" value="1"/>
</dbReference>
<dbReference type="SUPFAM" id="SSF53822">
    <property type="entry name" value="Periplasmic binding protein-like I"/>
    <property type="match status" value="1"/>
</dbReference>
<keyword evidence="6 12" id="KW-1133">Transmembrane helix</keyword>
<dbReference type="AlphaFoldDB" id="A0A8C6VGG1"/>
<dbReference type="OMA" id="VKKLWIM"/>
<feature type="transmembrane region" description="Helical" evidence="12">
    <location>
        <begin position="546"/>
        <end position="570"/>
    </location>
</feature>
<dbReference type="PROSITE" id="PS50259">
    <property type="entry name" value="G_PROTEIN_RECEP_F3_4"/>
    <property type="match status" value="1"/>
</dbReference>
<dbReference type="GO" id="GO:0004930">
    <property type="term" value="F:G protein-coupled receptor activity"/>
    <property type="evidence" value="ECO:0007669"/>
    <property type="project" value="UniProtKB-KW"/>
</dbReference>
<dbReference type="FunFam" id="2.10.50.30:FF:000002">
    <property type="entry name" value="Vomeronasal 2 receptor, h1"/>
    <property type="match status" value="1"/>
</dbReference>
<dbReference type="PRINTS" id="PR00248">
    <property type="entry name" value="GPCRMGR"/>
</dbReference>
<dbReference type="InterPro" id="IPR004073">
    <property type="entry name" value="GPCR_3_vmron_rcpt_2"/>
</dbReference>
<organism evidence="14 15">
    <name type="scientific">Naja naja</name>
    <name type="common">Indian cobra</name>
    <dbReference type="NCBI Taxonomy" id="35670"/>
    <lineage>
        <taxon>Eukaryota</taxon>
        <taxon>Metazoa</taxon>
        <taxon>Chordata</taxon>
        <taxon>Craniata</taxon>
        <taxon>Vertebrata</taxon>
        <taxon>Euteleostomi</taxon>
        <taxon>Lepidosauria</taxon>
        <taxon>Squamata</taxon>
        <taxon>Bifurcata</taxon>
        <taxon>Unidentata</taxon>
        <taxon>Episquamata</taxon>
        <taxon>Toxicofera</taxon>
        <taxon>Serpentes</taxon>
        <taxon>Colubroidea</taxon>
        <taxon>Elapidae</taxon>
        <taxon>Elapinae</taxon>
        <taxon>Naja</taxon>
    </lineage>
</organism>
<evidence type="ECO:0000256" key="2">
    <source>
        <dbReference type="ARBA" id="ARBA00007242"/>
    </source>
</evidence>
<evidence type="ECO:0000256" key="4">
    <source>
        <dbReference type="ARBA" id="ARBA00022692"/>
    </source>
</evidence>
<dbReference type="InterPro" id="IPR000337">
    <property type="entry name" value="GPCR_3"/>
</dbReference>
<evidence type="ECO:0000313" key="15">
    <source>
        <dbReference type="Proteomes" id="UP000694559"/>
    </source>
</evidence>
<dbReference type="InterPro" id="IPR017979">
    <property type="entry name" value="GPCR_3_CS"/>
</dbReference>
<evidence type="ECO:0000313" key="14">
    <source>
        <dbReference type="Ensembl" id="ENSNNAP00000005131.1"/>
    </source>
</evidence>
<sequence>TPHFVSINFFSNFRLFVASKIYMGLTKFYQHVLGLVFAVYEINQNPQILPNVTLGFHIYDSYYNEKMTYQTTLDLLFKFDRFVPNYACNIQKNLMAIIGGLGSDISFHMSDILTLYKIPQVTLQYAGIVQLLKHFGWTWIGLIVLRDESGDHFLKILEPLFFQNGICSAFIQRIPSQGRLPSLTQINEVSSSTYQYVMDNRANIFIVYGEILTVMWLSSLMFQSDSFHQENAPMGKLWIVTAQIDFTIMGLVTSWDSELFQGTISFEVPSDEPLGFQTYLQNLKCCSEQGDNFLKDFWEQAFHCTLSNSKESVEHNKICTGVEKLEVLPNAVFEMQMTGYSYSIFNAVYLLAHALHAMSSFRSLHQTLVKRKRLVRQELQPWQVIRIMVAPSWHRLFNQVLPFSLCSNPCQPGYQKKKKEGEKFCCYDCSPCPEGEISHQIDMVDCSPCPEDQYPGKKRDRCVFKTLNFLSHKEPLGMSLALVGISLFIMTVFVLRIFVKHQDTPIVKANNRELTFTLLLSLLLCFLSALLFFGQPNKTTCFLCQTAFGIVFAVAISCVLAKTITVVVAFMATKPGSNMRKWLGRKLASSIVISCTLVQASICSWWMATSPPFPNLDMHSLTSEIIAECNVGSSVMFYLVLGYLGFLAIISFMVAFFARKLPDAFNEAKFITFSMLMFCSVWLTFVPTYLSTKGKYMVAVEIFSILASSGGLLSCIFFPKCYIILWRPQLNNKQQLRKSN</sequence>
<dbReference type="Pfam" id="PF01094">
    <property type="entry name" value="ANF_receptor"/>
    <property type="match status" value="1"/>
</dbReference>
<evidence type="ECO:0000256" key="3">
    <source>
        <dbReference type="ARBA" id="ARBA00022475"/>
    </source>
</evidence>
<dbReference type="InterPro" id="IPR038550">
    <property type="entry name" value="GPCR_3_9-Cys_sf"/>
</dbReference>
<comment type="similarity">
    <text evidence="2">Belongs to the G-protein coupled receptor 3 family.</text>
</comment>
<keyword evidence="10" id="KW-0325">Glycoprotein</keyword>
<evidence type="ECO:0000256" key="12">
    <source>
        <dbReference type="SAM" id="Phobius"/>
    </source>
</evidence>
<dbReference type="Proteomes" id="UP000694559">
    <property type="component" value="Unplaced"/>
</dbReference>
<dbReference type="GO" id="GO:0005886">
    <property type="term" value="C:plasma membrane"/>
    <property type="evidence" value="ECO:0007669"/>
    <property type="project" value="UniProtKB-SubCell"/>
</dbReference>
<dbReference type="PROSITE" id="PS00981">
    <property type="entry name" value="G_PROTEIN_RECEP_F3_3"/>
    <property type="match status" value="1"/>
</dbReference>
<dbReference type="InterPro" id="IPR000068">
    <property type="entry name" value="GPCR_3_Ca_sens_rcpt-rel"/>
</dbReference>
<dbReference type="Gene3D" id="2.10.50.30">
    <property type="entry name" value="GPCR, family 3, nine cysteines domain"/>
    <property type="match status" value="1"/>
</dbReference>
<evidence type="ECO:0000256" key="8">
    <source>
        <dbReference type="ARBA" id="ARBA00023136"/>
    </source>
</evidence>
<dbReference type="InterPro" id="IPR017978">
    <property type="entry name" value="GPCR_3_C"/>
</dbReference>
<feature type="transmembrane region" description="Helical" evidence="12">
    <location>
        <begin position="670"/>
        <end position="690"/>
    </location>
</feature>
<feature type="transmembrane region" description="Helical" evidence="12">
    <location>
        <begin position="591"/>
        <end position="608"/>
    </location>
</feature>
<name>A0A8C6VGG1_NAJNA</name>
<evidence type="ECO:0000256" key="1">
    <source>
        <dbReference type="ARBA" id="ARBA00004651"/>
    </source>
</evidence>
<dbReference type="FunFam" id="3.40.50.2300:FF:000024">
    <property type="entry name" value="Vomeronasal 2, receptor 73"/>
    <property type="match status" value="1"/>
</dbReference>
<keyword evidence="9" id="KW-0675">Receptor</keyword>